<dbReference type="InterPro" id="IPR008942">
    <property type="entry name" value="ENTH_VHS"/>
</dbReference>
<evidence type="ECO:0000313" key="9">
    <source>
        <dbReference type="Proteomes" id="UP000324705"/>
    </source>
</evidence>
<dbReference type="EMBL" id="LT934116">
    <property type="protein sequence ID" value="VAH79374.1"/>
    <property type="molecule type" value="Genomic_DNA"/>
</dbReference>
<feature type="region of interest" description="Disordered" evidence="6">
    <location>
        <begin position="492"/>
        <end position="519"/>
    </location>
</feature>
<evidence type="ECO:0000259" key="7">
    <source>
        <dbReference type="PROSITE" id="PS50942"/>
    </source>
</evidence>
<evidence type="ECO:0000256" key="1">
    <source>
        <dbReference type="ARBA" id="ARBA00004132"/>
    </source>
</evidence>
<dbReference type="InterPro" id="IPR013809">
    <property type="entry name" value="ENTH"/>
</dbReference>
<feature type="compositionally biased region" description="Low complexity" evidence="6">
    <location>
        <begin position="439"/>
        <end position="455"/>
    </location>
</feature>
<evidence type="ECO:0000313" key="8">
    <source>
        <dbReference type="EMBL" id="VAH79374.1"/>
    </source>
</evidence>
<dbReference type="PROSITE" id="PS50942">
    <property type="entry name" value="ENTH"/>
    <property type="match status" value="1"/>
</dbReference>
<comment type="similarity">
    <text evidence="3">Belongs to the epsin family.</text>
</comment>
<proteinExistence type="inferred from homology"/>
<comment type="subcellular location">
    <subcellularLocation>
        <location evidence="1">Cytoplasmic vesicle</location>
        <location evidence="1">Clathrin-coated vesicle</location>
    </subcellularLocation>
    <subcellularLocation>
        <location evidence="2">Golgi apparatus</location>
    </subcellularLocation>
</comment>
<feature type="region of interest" description="Disordered" evidence="6">
    <location>
        <begin position="171"/>
        <end position="290"/>
    </location>
</feature>
<evidence type="ECO:0000256" key="6">
    <source>
        <dbReference type="SAM" id="MobiDB-lite"/>
    </source>
</evidence>
<dbReference type="GO" id="GO:0006897">
    <property type="term" value="P:endocytosis"/>
    <property type="evidence" value="ECO:0007669"/>
    <property type="project" value="TreeGrafter"/>
</dbReference>
<evidence type="ECO:0000256" key="4">
    <source>
        <dbReference type="ARBA" id="ARBA00023034"/>
    </source>
</evidence>
<dbReference type="CDD" id="cd03571">
    <property type="entry name" value="ENTH"/>
    <property type="match status" value="1"/>
</dbReference>
<sequence length="612" mass="65137">MDGIMKVLDHTVREIKREVNLKVLKVPEIEQKVLDATNDEPWGPHGSDMADIARATKNIGECQIIMKVLWQRLGNTDANWRHLYKALAVAEYLLANGTERAAEEIIDNSSQIAKLTTFEFVEPGGKDVGLNVRKKAEAVLVIVDDREKLQQAREKAASTRDKYLGVSSTGMSSYKSSAASFGSGSYSSGSRYGSTAGSRGTASFKDRHTGTELSKNNNKPSYSSTRQRPKEATNKSANSSKLAKGGSKSLSNPRAAPGVPSSQKGKNEDDGDEFNPRGSSTSVGTTNVSSNNLDFFGPRLMTNAGSAAVPEIDLFAFADFQSANAPLEAATSSGSHPQDNIDLFAGRPSFGGSATADMEFSVRGAPKKHIEQKTSSPAQPSASAFDPFNPSFATIFPSDTEFLVRGTPSKSKSSQGKPPAPENSSGTTFDPLAGIRVKSFNGSNSSGVWSSSKGSAVTEPTHGSPGATKSSDCSPSEELNFGAFTLHKESRTVSATKSMNESLAKQKQDSMPASKPAVKGETFRVKSSIWADSLSRGLIDLNIAAPNMVGPSDAGVVGRLSNGSEEKAPEAVPWYMEAATGTTEFPRSTGAGGESRIFQQQQQQQQHFGNFR</sequence>
<keyword evidence="5" id="KW-0968">Cytoplasmic vesicle</keyword>
<dbReference type="AlphaFoldDB" id="A0A9R1QL09"/>
<protein>
    <recommendedName>
        <fullName evidence="7">ENTH domain-containing protein</fullName>
    </recommendedName>
</protein>
<dbReference type="GO" id="GO:0005886">
    <property type="term" value="C:plasma membrane"/>
    <property type="evidence" value="ECO:0007669"/>
    <property type="project" value="TreeGrafter"/>
</dbReference>
<dbReference type="Proteomes" id="UP000324705">
    <property type="component" value="Chromosome 3B"/>
</dbReference>
<dbReference type="GO" id="GO:0005794">
    <property type="term" value="C:Golgi apparatus"/>
    <property type="evidence" value="ECO:0007669"/>
    <property type="project" value="UniProtKB-SubCell"/>
</dbReference>
<accession>A0A9R1QL09</accession>
<organism evidence="8 9">
    <name type="scientific">Triticum turgidum subsp. durum</name>
    <name type="common">Durum wheat</name>
    <name type="synonym">Triticum durum</name>
    <dbReference type="NCBI Taxonomy" id="4567"/>
    <lineage>
        <taxon>Eukaryota</taxon>
        <taxon>Viridiplantae</taxon>
        <taxon>Streptophyta</taxon>
        <taxon>Embryophyta</taxon>
        <taxon>Tracheophyta</taxon>
        <taxon>Spermatophyta</taxon>
        <taxon>Magnoliopsida</taxon>
        <taxon>Liliopsida</taxon>
        <taxon>Poales</taxon>
        <taxon>Poaceae</taxon>
        <taxon>BOP clade</taxon>
        <taxon>Pooideae</taxon>
        <taxon>Triticodae</taxon>
        <taxon>Triticeae</taxon>
        <taxon>Triticinae</taxon>
        <taxon>Triticum</taxon>
    </lineage>
</organism>
<evidence type="ECO:0000256" key="3">
    <source>
        <dbReference type="ARBA" id="ARBA00010130"/>
    </source>
</evidence>
<dbReference type="SMART" id="SM00273">
    <property type="entry name" value="ENTH"/>
    <property type="match status" value="1"/>
</dbReference>
<dbReference type="GO" id="GO:0030125">
    <property type="term" value="C:clathrin vesicle coat"/>
    <property type="evidence" value="ECO:0007669"/>
    <property type="project" value="TreeGrafter"/>
</dbReference>
<name>A0A9R1QL09_TRITD</name>
<feature type="compositionally biased region" description="Low complexity" evidence="6">
    <location>
        <begin position="278"/>
        <end position="290"/>
    </location>
</feature>
<gene>
    <name evidence="8" type="ORF">TRITD_3Bv1G164950</name>
</gene>
<feature type="compositionally biased region" description="Polar residues" evidence="6">
    <location>
        <begin position="211"/>
        <end position="226"/>
    </location>
</feature>
<evidence type="ECO:0000256" key="2">
    <source>
        <dbReference type="ARBA" id="ARBA00004555"/>
    </source>
</evidence>
<dbReference type="GO" id="GO:0005768">
    <property type="term" value="C:endosome"/>
    <property type="evidence" value="ECO:0007669"/>
    <property type="project" value="TreeGrafter"/>
</dbReference>
<reference evidence="8 9" key="1">
    <citation type="submission" date="2017-09" db="EMBL/GenBank/DDBJ databases">
        <authorList>
            <consortium name="International Durum Wheat Genome Sequencing Consortium (IDWGSC)"/>
            <person name="Milanesi L."/>
        </authorList>
    </citation>
    <scope>NUCLEOTIDE SEQUENCE [LARGE SCALE GENOMIC DNA]</scope>
    <source>
        <strain evidence="9">cv. Svevo</strain>
    </source>
</reference>
<dbReference type="FunFam" id="1.25.40.90:FF:000006">
    <property type="entry name" value="Clathrin interactor 1"/>
    <property type="match status" value="1"/>
</dbReference>
<dbReference type="Gramene" id="TRITD3Bv1G164950.2">
    <property type="protein sequence ID" value="TRITD3Bv1G164950.2"/>
    <property type="gene ID" value="TRITD3Bv1G164950"/>
</dbReference>
<dbReference type="PANTHER" id="PTHR12276">
    <property type="entry name" value="EPSIN/ENT-RELATED"/>
    <property type="match status" value="1"/>
</dbReference>
<evidence type="ECO:0000256" key="5">
    <source>
        <dbReference type="ARBA" id="ARBA00023329"/>
    </source>
</evidence>
<feature type="region of interest" description="Disordered" evidence="6">
    <location>
        <begin position="583"/>
        <end position="612"/>
    </location>
</feature>
<feature type="compositionally biased region" description="Low complexity" evidence="6">
    <location>
        <begin position="234"/>
        <end position="251"/>
    </location>
</feature>
<dbReference type="PANTHER" id="PTHR12276:SF87">
    <property type="entry name" value="OS01G0738600 PROTEIN"/>
    <property type="match status" value="1"/>
</dbReference>
<dbReference type="Pfam" id="PF01417">
    <property type="entry name" value="ENTH"/>
    <property type="match status" value="1"/>
</dbReference>
<feature type="domain" description="ENTH" evidence="7">
    <location>
        <begin position="21"/>
        <end position="153"/>
    </location>
</feature>
<feature type="region of interest" description="Disordered" evidence="6">
    <location>
        <begin position="403"/>
        <end position="475"/>
    </location>
</feature>
<keyword evidence="4" id="KW-0333">Golgi apparatus</keyword>
<feature type="compositionally biased region" description="Low complexity" evidence="6">
    <location>
        <begin position="171"/>
        <end position="201"/>
    </location>
</feature>
<keyword evidence="9" id="KW-1185">Reference proteome</keyword>
<dbReference type="OMA" id="KIMRNFH"/>
<dbReference type="Gene3D" id="1.25.40.90">
    <property type="match status" value="1"/>
</dbReference>
<dbReference type="GO" id="GO:0005543">
    <property type="term" value="F:phospholipid binding"/>
    <property type="evidence" value="ECO:0007669"/>
    <property type="project" value="TreeGrafter"/>
</dbReference>
<feature type="compositionally biased region" description="Low complexity" evidence="6">
    <location>
        <begin position="408"/>
        <end position="417"/>
    </location>
</feature>
<dbReference type="GO" id="GO:0030276">
    <property type="term" value="F:clathrin binding"/>
    <property type="evidence" value="ECO:0007669"/>
    <property type="project" value="TreeGrafter"/>
</dbReference>
<dbReference type="SUPFAM" id="SSF48464">
    <property type="entry name" value="ENTH/VHS domain"/>
    <property type="match status" value="1"/>
</dbReference>
<feature type="compositionally biased region" description="Polar residues" evidence="6">
    <location>
        <begin position="492"/>
        <end position="511"/>
    </location>
</feature>